<gene>
    <name evidence="17" type="primary">queH</name>
    <name evidence="18" type="ORF">P6N53_16730</name>
</gene>
<accession>A0AAW7ZIG7</accession>
<comment type="pathway">
    <text evidence="2 17">tRNA modification; tRNA-queuosine biosynthesis.</text>
</comment>
<evidence type="ECO:0000256" key="7">
    <source>
        <dbReference type="ARBA" id="ARBA00022694"/>
    </source>
</evidence>
<keyword evidence="6 17" id="KW-0004">4Fe-4S</keyword>
<evidence type="ECO:0000256" key="5">
    <source>
        <dbReference type="ARBA" id="ARBA00016895"/>
    </source>
</evidence>
<feature type="binding site" evidence="17">
    <location>
        <position position="84"/>
    </location>
    <ligand>
        <name>[4Fe-4S] cluster</name>
        <dbReference type="ChEBI" id="CHEBI:49883"/>
    </ligand>
</feature>
<evidence type="ECO:0000256" key="6">
    <source>
        <dbReference type="ARBA" id="ARBA00022485"/>
    </source>
</evidence>
<evidence type="ECO:0000256" key="17">
    <source>
        <dbReference type="HAMAP-Rule" id="MF_02089"/>
    </source>
</evidence>
<keyword evidence="8 17" id="KW-0479">Metal-binding</keyword>
<evidence type="ECO:0000256" key="3">
    <source>
        <dbReference type="ARBA" id="ARBA00008207"/>
    </source>
</evidence>
<evidence type="ECO:0000256" key="2">
    <source>
        <dbReference type="ARBA" id="ARBA00004691"/>
    </source>
</evidence>
<comment type="catalytic activity">
    <reaction evidence="16 17">
        <text>epoxyqueuosine(34) in tRNA + AH2 = queuosine(34) in tRNA + A + H2O</text>
        <dbReference type="Rhea" id="RHEA:32159"/>
        <dbReference type="Rhea" id="RHEA-COMP:18571"/>
        <dbReference type="Rhea" id="RHEA-COMP:18582"/>
        <dbReference type="ChEBI" id="CHEBI:13193"/>
        <dbReference type="ChEBI" id="CHEBI:15377"/>
        <dbReference type="ChEBI" id="CHEBI:17499"/>
        <dbReference type="ChEBI" id="CHEBI:194431"/>
        <dbReference type="ChEBI" id="CHEBI:194443"/>
        <dbReference type="EC" id="1.17.99.6"/>
    </reaction>
</comment>
<feature type="binding site" evidence="17">
    <location>
        <position position="9"/>
    </location>
    <ligand>
        <name>[4Fe-4S] cluster</name>
        <dbReference type="ChEBI" id="CHEBI:49883"/>
    </ligand>
</feature>
<keyword evidence="11 17" id="KW-0408">Iron</keyword>
<reference evidence="18" key="1">
    <citation type="journal article" date="2023" name="J. Hazard. Mater.">
        <title>Anaerobic biodegradation of pyrene and benzo[a]pyrene by a new sulfate-reducing Desulforamulus aquiferis strain DSA.</title>
        <authorList>
            <person name="Zhang Z."/>
            <person name="Sun J."/>
            <person name="Gong X."/>
            <person name="Wang C."/>
            <person name="Wang H."/>
        </authorList>
    </citation>
    <scope>NUCLEOTIDE SEQUENCE</scope>
    <source>
        <strain evidence="18">DSA</strain>
    </source>
</reference>
<evidence type="ECO:0000313" key="18">
    <source>
        <dbReference type="EMBL" id="MDO7788864.1"/>
    </source>
</evidence>
<keyword evidence="9 17" id="KW-0671">Queuosine biosynthesis</keyword>
<keyword evidence="13 17" id="KW-1015">Disulfide bond</keyword>
<protein>
    <recommendedName>
        <fullName evidence="5 17">Epoxyqueuosine reductase QueH</fullName>
        <ecNumber evidence="4 17">1.17.99.6</ecNumber>
    </recommendedName>
    <alternativeName>
        <fullName evidence="15 17">Queuosine biosynthesis protein QueH</fullName>
    </alternativeName>
</protein>
<feature type="disulfide bond" description="Redox-active" evidence="17">
    <location>
        <begin position="164"/>
        <end position="166"/>
    </location>
</feature>
<feature type="binding site" evidence="17">
    <location>
        <position position="10"/>
    </location>
    <ligand>
        <name>[4Fe-4S] cluster</name>
        <dbReference type="ChEBI" id="CHEBI:49883"/>
    </ligand>
</feature>
<evidence type="ECO:0000256" key="1">
    <source>
        <dbReference type="ARBA" id="ARBA00002268"/>
    </source>
</evidence>
<feature type="binding site" evidence="17">
    <location>
        <position position="87"/>
    </location>
    <ligand>
        <name>[4Fe-4S] cluster</name>
        <dbReference type="ChEBI" id="CHEBI:49883"/>
    </ligand>
</feature>
<reference evidence="18" key="2">
    <citation type="submission" date="2023-03" db="EMBL/GenBank/DDBJ databases">
        <authorList>
            <person name="Zhang Z."/>
        </authorList>
    </citation>
    <scope>NUCLEOTIDE SEQUENCE</scope>
    <source>
        <strain evidence="18">DSA</strain>
    </source>
</reference>
<comment type="similarity">
    <text evidence="3 17">Belongs to the QueH family.</text>
</comment>
<keyword evidence="7 17" id="KW-0819">tRNA processing</keyword>
<evidence type="ECO:0000256" key="9">
    <source>
        <dbReference type="ARBA" id="ARBA00022785"/>
    </source>
</evidence>
<evidence type="ECO:0000256" key="8">
    <source>
        <dbReference type="ARBA" id="ARBA00022723"/>
    </source>
</evidence>
<organism evidence="18 19">
    <name type="scientific">Desulforamulus aquiferis</name>
    <dbReference type="NCBI Taxonomy" id="1397668"/>
    <lineage>
        <taxon>Bacteria</taxon>
        <taxon>Bacillati</taxon>
        <taxon>Bacillota</taxon>
        <taxon>Clostridia</taxon>
        <taxon>Eubacteriales</taxon>
        <taxon>Peptococcaceae</taxon>
        <taxon>Desulforamulus</taxon>
    </lineage>
</organism>
<evidence type="ECO:0000256" key="15">
    <source>
        <dbReference type="ARBA" id="ARBA00031446"/>
    </source>
</evidence>
<evidence type="ECO:0000256" key="11">
    <source>
        <dbReference type="ARBA" id="ARBA00023004"/>
    </source>
</evidence>
<evidence type="ECO:0000256" key="10">
    <source>
        <dbReference type="ARBA" id="ARBA00023002"/>
    </source>
</evidence>
<dbReference type="GO" id="GO:0052693">
    <property type="term" value="F:epoxyqueuosine reductase activity"/>
    <property type="evidence" value="ECO:0007669"/>
    <property type="project" value="UniProtKB-UniRule"/>
</dbReference>
<keyword evidence="10 17" id="KW-0560">Oxidoreductase</keyword>
<evidence type="ECO:0000313" key="19">
    <source>
        <dbReference type="Proteomes" id="UP001172911"/>
    </source>
</evidence>
<evidence type="ECO:0000256" key="16">
    <source>
        <dbReference type="ARBA" id="ARBA00047415"/>
    </source>
</evidence>
<dbReference type="RefSeq" id="WP_304545183.1">
    <property type="nucleotide sequence ID" value="NZ_JARPTC010000026.1"/>
</dbReference>
<sequence length="185" mass="22276">MKKLLLHTCCGPCSIYPLQSLQNKDYDVYGLFYNPNIHPYTEFKKRRDQLEDYAQKQAWKVIFDENYGLEEYLQEVVHREIRRCQLCYNMRLKRTAQMAKKGNFDAFSTTLLVSPFQKHELIKELGETLGQQYDVEFYYEDFRPGFKEATAKSKELEMYRQQYCGCIYSEKDRYYRPVRPKSDGR</sequence>
<dbReference type="InterPro" id="IPR003828">
    <property type="entry name" value="QueH"/>
</dbReference>
<proteinExistence type="inferred from homology"/>
<dbReference type="Proteomes" id="UP001172911">
    <property type="component" value="Unassembled WGS sequence"/>
</dbReference>
<name>A0AAW7ZIG7_9FIRM</name>
<dbReference type="GO" id="GO:0008616">
    <property type="term" value="P:tRNA queuosine(34) biosynthetic process"/>
    <property type="evidence" value="ECO:0007669"/>
    <property type="project" value="UniProtKB-UniRule"/>
</dbReference>
<dbReference type="HAMAP" id="MF_02089">
    <property type="entry name" value="QueH"/>
    <property type="match status" value="1"/>
</dbReference>
<dbReference type="PANTHER" id="PTHR36701">
    <property type="entry name" value="EPOXYQUEUOSINE REDUCTASE QUEH"/>
    <property type="match status" value="1"/>
</dbReference>
<keyword evidence="14 17" id="KW-0676">Redox-active center</keyword>
<dbReference type="PANTHER" id="PTHR36701:SF1">
    <property type="entry name" value="EPOXYQUEUOSINE REDUCTASE QUEH"/>
    <property type="match status" value="1"/>
</dbReference>
<dbReference type="Pfam" id="PF02677">
    <property type="entry name" value="QueH"/>
    <property type="match status" value="1"/>
</dbReference>
<dbReference type="EMBL" id="JARPTC010000026">
    <property type="protein sequence ID" value="MDO7788864.1"/>
    <property type="molecule type" value="Genomic_DNA"/>
</dbReference>
<dbReference type="AlphaFoldDB" id="A0AAW7ZIG7"/>
<evidence type="ECO:0000256" key="14">
    <source>
        <dbReference type="ARBA" id="ARBA00023284"/>
    </source>
</evidence>
<comment type="caution">
    <text evidence="18">The sequence shown here is derived from an EMBL/GenBank/DDBJ whole genome shotgun (WGS) entry which is preliminary data.</text>
</comment>
<dbReference type="GO" id="GO:0051539">
    <property type="term" value="F:4 iron, 4 sulfur cluster binding"/>
    <property type="evidence" value="ECO:0007669"/>
    <property type="project" value="UniProtKB-UniRule"/>
</dbReference>
<keyword evidence="19" id="KW-1185">Reference proteome</keyword>
<keyword evidence="12 17" id="KW-0411">Iron-sulfur</keyword>
<dbReference type="EC" id="1.17.99.6" evidence="4 17"/>
<dbReference type="GO" id="GO:0046872">
    <property type="term" value="F:metal ion binding"/>
    <property type="evidence" value="ECO:0007669"/>
    <property type="project" value="UniProtKB-KW"/>
</dbReference>
<evidence type="ECO:0000256" key="4">
    <source>
        <dbReference type="ARBA" id="ARBA00012622"/>
    </source>
</evidence>
<evidence type="ECO:0000256" key="13">
    <source>
        <dbReference type="ARBA" id="ARBA00023157"/>
    </source>
</evidence>
<comment type="function">
    <text evidence="1 17">Catalyzes the conversion of epoxyqueuosine (oQ) to queuosine (Q), which is a hypermodified base found in the wobble positions of tRNA(Asp), tRNA(Asn), tRNA(His) and tRNA(Tyr).</text>
</comment>
<evidence type="ECO:0000256" key="12">
    <source>
        <dbReference type="ARBA" id="ARBA00023014"/>
    </source>
</evidence>